<gene>
    <name evidence="1" type="ORF">N47_D31490</name>
</gene>
<dbReference type="InterPro" id="IPR039556">
    <property type="entry name" value="ICL/PEPM"/>
</dbReference>
<reference evidence="1" key="1">
    <citation type="journal article" date="2011" name="Environ. Microbiol.">
        <title>Genomic insights into the metabolic potential of the polycyclic aromatic hydrocarbon degrading sulfate-reducing Deltaproteobacterium N47.</title>
        <authorList>
            <person name="Bergmann F."/>
            <person name="Selesi D."/>
            <person name="Weinmaier T."/>
            <person name="Tischler P."/>
            <person name="Rattei T."/>
            <person name="Meckenstock R.U."/>
        </authorList>
    </citation>
    <scope>NUCLEOTIDE SEQUENCE</scope>
</reference>
<dbReference type="CDD" id="cd00377">
    <property type="entry name" value="ICL_PEPM"/>
    <property type="match status" value="1"/>
</dbReference>
<dbReference type="AlphaFoldDB" id="E1YI71"/>
<dbReference type="GO" id="GO:0003824">
    <property type="term" value="F:catalytic activity"/>
    <property type="evidence" value="ECO:0007669"/>
    <property type="project" value="InterPro"/>
</dbReference>
<dbReference type="PANTHER" id="PTHR42905:SF2">
    <property type="entry name" value="PHOSPHOENOLPYRUVATE CARBOXYLASE FAMILY PROTEIN"/>
    <property type="match status" value="1"/>
</dbReference>
<organism evidence="1">
    <name type="scientific">uncultured Desulfobacterium sp</name>
    <dbReference type="NCBI Taxonomy" id="201089"/>
    <lineage>
        <taxon>Bacteria</taxon>
        <taxon>Pseudomonadati</taxon>
        <taxon>Thermodesulfobacteriota</taxon>
        <taxon>Desulfobacteria</taxon>
        <taxon>Desulfobacterales</taxon>
        <taxon>Desulfobacteriaceae</taxon>
        <taxon>Desulfobacterium</taxon>
        <taxon>environmental samples</taxon>
    </lineage>
</organism>
<accession>E1YI71</accession>
<protein>
    <submittedName>
        <fullName evidence="1">Putative carboxyvinyl-carboxyphosphonate phosphorylmutase</fullName>
    </submittedName>
</protein>
<dbReference type="PANTHER" id="PTHR42905">
    <property type="entry name" value="PHOSPHOENOLPYRUVATE CARBOXYLASE"/>
    <property type="match status" value="1"/>
</dbReference>
<dbReference type="InterPro" id="IPR040442">
    <property type="entry name" value="Pyrv_kinase-like_dom_sf"/>
</dbReference>
<dbReference type="Gene3D" id="3.20.20.60">
    <property type="entry name" value="Phosphoenolpyruvate-binding domains"/>
    <property type="match status" value="1"/>
</dbReference>
<dbReference type="InterPro" id="IPR015813">
    <property type="entry name" value="Pyrv/PenolPyrv_kinase-like_dom"/>
</dbReference>
<sequence>MSRQSKAVKQLRQLINSDKFIIMPCCYDGLSTRLIGQSGFEVTFMSGFGVSAVRLGLPDTGLISYGEMVDQAQNICNISQIPVICDADTGYGNPVNIKRTVNGYIRAGAAGIMIEDQVSPKRCGHTKGKEVVDRDTAFKRIRAAIEARNEAGKNNEDIVLVARTDARATTGLDEALFRAEAFLNMGADIIFVEAPASKDEMMKIGKLGGCQMANMVEHGVTPVLPPKELEDMGYRIAAYPLTLLSASACAMKKALDNLKKGKIPDEILDFKDLQSLLGFPEYDEILKRLS</sequence>
<name>E1YI71_9BACT</name>
<proteinExistence type="predicted"/>
<dbReference type="Pfam" id="PF13714">
    <property type="entry name" value="PEP_mutase"/>
    <property type="match status" value="1"/>
</dbReference>
<evidence type="ECO:0000313" key="1">
    <source>
        <dbReference type="EMBL" id="CBX30340.1"/>
    </source>
</evidence>
<dbReference type="EMBL" id="FR695874">
    <property type="protein sequence ID" value="CBX30340.1"/>
    <property type="molecule type" value="Genomic_DNA"/>
</dbReference>
<dbReference type="SUPFAM" id="SSF51621">
    <property type="entry name" value="Phosphoenolpyruvate/pyruvate domain"/>
    <property type="match status" value="1"/>
</dbReference>